<protein>
    <submittedName>
        <fullName evidence="2">Uncharacterized protein</fullName>
    </submittedName>
</protein>
<organism evidence="2 3">
    <name type="scientific">Rangifer tarandus platyrhynchus</name>
    <name type="common">Svalbard reindeer</name>
    <dbReference type="NCBI Taxonomy" id="3082113"/>
    <lineage>
        <taxon>Eukaryota</taxon>
        <taxon>Metazoa</taxon>
        <taxon>Chordata</taxon>
        <taxon>Craniata</taxon>
        <taxon>Vertebrata</taxon>
        <taxon>Euteleostomi</taxon>
        <taxon>Mammalia</taxon>
        <taxon>Eutheria</taxon>
        <taxon>Laurasiatheria</taxon>
        <taxon>Artiodactyla</taxon>
        <taxon>Ruminantia</taxon>
        <taxon>Pecora</taxon>
        <taxon>Cervidae</taxon>
        <taxon>Odocoileinae</taxon>
        <taxon>Rangifer</taxon>
    </lineage>
</organism>
<dbReference type="EMBL" id="OX459938">
    <property type="protein sequence ID" value="CAI9160900.1"/>
    <property type="molecule type" value="Genomic_DNA"/>
</dbReference>
<feature type="region of interest" description="Disordered" evidence="1">
    <location>
        <begin position="128"/>
        <end position="228"/>
    </location>
</feature>
<feature type="compositionally biased region" description="Low complexity" evidence="1">
    <location>
        <begin position="128"/>
        <end position="138"/>
    </location>
</feature>
<feature type="compositionally biased region" description="Basic and acidic residues" evidence="1">
    <location>
        <begin position="44"/>
        <end position="55"/>
    </location>
</feature>
<reference evidence="2" key="1">
    <citation type="submission" date="2023-04" db="EMBL/GenBank/DDBJ databases">
        <authorList>
            <consortium name="ELIXIR-Norway"/>
        </authorList>
    </citation>
    <scope>NUCLEOTIDE SEQUENCE [LARGE SCALE GENOMIC DNA]</scope>
</reference>
<sequence>MATSWSSPGGSGALTPVAPGPGPGCRRQGPQGGAVPRAVGGRRGTRDAGDGERRGGGVVLDLAKLSRRRCPPCLPPSGPRRHTGLLGGRCAIITLAGTVSLFCGSGVGGGHSCHTREQGPAQPAAAVAAAGAKRQAPAPGEPRASRTPTGPGLRDLKAGAGIRAQRSCPGLGDPALRGSLPSPPRPRGSAASWNGRAAGWGLLRRPFPTARSPPSPRTPSHLSKAQGPRAVKLQFANRRQIHRTQAAAAGGFRWDLAVVHRVAVSPGGAALIPSTGPSVPVLPATRASPTSTHHHVSLHFSRLNHRLLLHFAPSLNPTSGPEKSNLIHCLTDD</sequence>
<proteinExistence type="predicted"/>
<dbReference type="Proteomes" id="UP001176941">
    <property type="component" value="Chromosome 2"/>
</dbReference>
<accession>A0ABN8YH69</accession>
<keyword evidence="3" id="KW-1185">Reference proteome</keyword>
<feature type="region of interest" description="Disordered" evidence="1">
    <location>
        <begin position="1"/>
        <end position="58"/>
    </location>
</feature>
<evidence type="ECO:0000256" key="1">
    <source>
        <dbReference type="SAM" id="MobiDB-lite"/>
    </source>
</evidence>
<evidence type="ECO:0000313" key="2">
    <source>
        <dbReference type="EMBL" id="CAI9160900.1"/>
    </source>
</evidence>
<name>A0ABN8YH69_RANTA</name>
<evidence type="ECO:0000313" key="3">
    <source>
        <dbReference type="Proteomes" id="UP001176941"/>
    </source>
</evidence>
<feature type="compositionally biased region" description="Low complexity" evidence="1">
    <location>
        <begin position="24"/>
        <end position="39"/>
    </location>
</feature>
<gene>
    <name evidence="2" type="ORF">MRATA1EN1_LOCUS9862</name>
</gene>